<name>A0A9P8XWW4_9PEZI</name>
<feature type="region of interest" description="Disordered" evidence="1">
    <location>
        <begin position="54"/>
        <end position="111"/>
    </location>
</feature>
<feature type="compositionally biased region" description="Basic and acidic residues" evidence="1">
    <location>
        <begin position="101"/>
        <end position="111"/>
    </location>
</feature>
<dbReference type="AlphaFoldDB" id="A0A9P8XWW4"/>
<dbReference type="EMBL" id="JAGTJQ010000009">
    <property type="protein sequence ID" value="KAH7024734.1"/>
    <property type="molecule type" value="Genomic_DNA"/>
</dbReference>
<evidence type="ECO:0000313" key="2">
    <source>
        <dbReference type="EMBL" id="KAH7024734.1"/>
    </source>
</evidence>
<dbReference type="Proteomes" id="UP000756346">
    <property type="component" value="Unassembled WGS sequence"/>
</dbReference>
<feature type="compositionally biased region" description="Low complexity" evidence="1">
    <location>
        <begin position="66"/>
        <end position="77"/>
    </location>
</feature>
<comment type="caution">
    <text evidence="2">The sequence shown here is derived from an EMBL/GenBank/DDBJ whole genome shotgun (WGS) entry which is preliminary data.</text>
</comment>
<keyword evidence="3" id="KW-1185">Reference proteome</keyword>
<dbReference type="RefSeq" id="XP_046008282.1">
    <property type="nucleotide sequence ID" value="XM_046155047.1"/>
</dbReference>
<gene>
    <name evidence="2" type="ORF">B0I36DRAFT_331969</name>
</gene>
<evidence type="ECO:0000313" key="3">
    <source>
        <dbReference type="Proteomes" id="UP000756346"/>
    </source>
</evidence>
<organism evidence="2 3">
    <name type="scientific">Microdochium trichocladiopsis</name>
    <dbReference type="NCBI Taxonomy" id="1682393"/>
    <lineage>
        <taxon>Eukaryota</taxon>
        <taxon>Fungi</taxon>
        <taxon>Dikarya</taxon>
        <taxon>Ascomycota</taxon>
        <taxon>Pezizomycotina</taxon>
        <taxon>Sordariomycetes</taxon>
        <taxon>Xylariomycetidae</taxon>
        <taxon>Xylariales</taxon>
        <taxon>Microdochiaceae</taxon>
        <taxon>Microdochium</taxon>
    </lineage>
</organism>
<dbReference type="GeneID" id="70184593"/>
<protein>
    <submittedName>
        <fullName evidence="2">Uncharacterized protein</fullName>
    </submittedName>
</protein>
<sequence>MEHTCDYAPADATCSDADDPDSTDDANHTPLHQAITTLYRDICDEFDAMIEEEYCPMQSRREADESTTTSSERSPVSSDEEEEEKDDEWSSGSESDEQSDDADHSSALDSEEYREAGELWPKWLRLWTWRLDDALERLSEKGVQENHMQAAAEIGVMWCDPPQPPPQATSSPTTTWLKVNEIRPEYIGKEFWLQELDKICAES</sequence>
<evidence type="ECO:0000256" key="1">
    <source>
        <dbReference type="SAM" id="MobiDB-lite"/>
    </source>
</evidence>
<proteinExistence type="predicted"/>
<feature type="compositionally biased region" description="Acidic residues" evidence="1">
    <location>
        <begin position="78"/>
        <end position="100"/>
    </location>
</feature>
<accession>A0A9P8XWW4</accession>
<feature type="region of interest" description="Disordered" evidence="1">
    <location>
        <begin position="1"/>
        <end position="28"/>
    </location>
</feature>
<reference evidence="2" key="1">
    <citation type="journal article" date="2021" name="Nat. Commun.">
        <title>Genetic determinants of endophytism in the Arabidopsis root mycobiome.</title>
        <authorList>
            <person name="Mesny F."/>
            <person name="Miyauchi S."/>
            <person name="Thiergart T."/>
            <person name="Pickel B."/>
            <person name="Atanasova L."/>
            <person name="Karlsson M."/>
            <person name="Huettel B."/>
            <person name="Barry K.W."/>
            <person name="Haridas S."/>
            <person name="Chen C."/>
            <person name="Bauer D."/>
            <person name="Andreopoulos W."/>
            <person name="Pangilinan J."/>
            <person name="LaButti K."/>
            <person name="Riley R."/>
            <person name="Lipzen A."/>
            <person name="Clum A."/>
            <person name="Drula E."/>
            <person name="Henrissat B."/>
            <person name="Kohler A."/>
            <person name="Grigoriev I.V."/>
            <person name="Martin F.M."/>
            <person name="Hacquard S."/>
        </authorList>
    </citation>
    <scope>NUCLEOTIDE SEQUENCE</scope>
    <source>
        <strain evidence="2">MPI-CAGE-CH-0230</strain>
    </source>
</reference>